<dbReference type="InterPro" id="IPR001341">
    <property type="entry name" value="Asp_kinase"/>
</dbReference>
<comment type="pathway">
    <text evidence="3">Amino-acid biosynthesis; L-methionine biosynthesis via de novo pathway; L-homoserine from L-aspartate: step 1/3.</text>
</comment>
<evidence type="ECO:0000256" key="2">
    <source>
        <dbReference type="ARBA" id="ARBA00004766"/>
    </source>
</evidence>
<evidence type="ECO:0000256" key="24">
    <source>
        <dbReference type="ARBA" id="ARBA00048561"/>
    </source>
</evidence>
<name>A0A5D0R400_9FLAO</name>
<keyword evidence="13" id="KW-0547">Nucleotide-binding</keyword>
<comment type="catalytic activity">
    <reaction evidence="24">
        <text>L-aspartate + ATP = 4-phospho-L-aspartate + ADP</text>
        <dbReference type="Rhea" id="RHEA:23776"/>
        <dbReference type="ChEBI" id="CHEBI:29991"/>
        <dbReference type="ChEBI" id="CHEBI:30616"/>
        <dbReference type="ChEBI" id="CHEBI:57535"/>
        <dbReference type="ChEBI" id="CHEBI:456216"/>
        <dbReference type="EC" id="2.7.2.4"/>
    </reaction>
    <physiologicalReaction direction="left-to-right" evidence="24">
        <dbReference type="Rhea" id="RHEA:23777"/>
    </physiologicalReaction>
</comment>
<feature type="domain" description="Homoserine dehydrogenase catalytic" evidence="29">
    <location>
        <begin position="924"/>
        <end position="1125"/>
    </location>
</feature>
<keyword evidence="10 32" id="KW-0808">Transferase</keyword>
<organism evidence="32 33">
    <name type="scientific">Bizionia algoritergicola</name>
    <dbReference type="NCBI Taxonomy" id="291187"/>
    <lineage>
        <taxon>Bacteria</taxon>
        <taxon>Pseudomonadati</taxon>
        <taxon>Bacteroidota</taxon>
        <taxon>Flavobacteriia</taxon>
        <taxon>Flavobacteriales</taxon>
        <taxon>Flavobacteriaceae</taxon>
        <taxon>Bizionia</taxon>
    </lineage>
</organism>
<dbReference type="GO" id="GO:0050661">
    <property type="term" value="F:NADP binding"/>
    <property type="evidence" value="ECO:0007669"/>
    <property type="project" value="InterPro"/>
</dbReference>
<comment type="similarity">
    <text evidence="8">In the N-terminal section; belongs to the aspartokinase family.</text>
</comment>
<keyword evidence="11" id="KW-0791">Threonine biosynthesis</keyword>
<evidence type="ECO:0000256" key="10">
    <source>
        <dbReference type="ARBA" id="ARBA00022679"/>
    </source>
</evidence>
<feature type="domain" description="Aspartate/homoserine dehydrogenase NAD-binding" evidence="30">
    <location>
        <begin position="781"/>
        <end position="916"/>
    </location>
</feature>
<comment type="pathway">
    <text evidence="6">Amino-acid biosynthesis; L-threonine biosynthesis; L-threonine from L-aspartate: step 1/5.</text>
</comment>
<keyword evidence="33" id="KW-1185">Reference proteome</keyword>
<comment type="caution">
    <text evidence="32">The sequence shown here is derived from an EMBL/GenBank/DDBJ whole genome shotgun (WGS) entry which is preliminary data.</text>
</comment>
<evidence type="ECO:0000313" key="33">
    <source>
        <dbReference type="Proteomes" id="UP000324358"/>
    </source>
</evidence>
<evidence type="ECO:0000256" key="26">
    <source>
        <dbReference type="ARBA" id="ARBA00049031"/>
    </source>
</evidence>
<evidence type="ECO:0000256" key="11">
    <source>
        <dbReference type="ARBA" id="ARBA00022697"/>
    </source>
</evidence>
<accession>A0A5D0R400</accession>
<keyword evidence="21" id="KW-0486">Methionine biosynthesis</keyword>
<dbReference type="InterPro" id="IPR019811">
    <property type="entry name" value="HDH_CS"/>
</dbReference>
<keyword evidence="15" id="KW-0067">ATP-binding</keyword>
<keyword evidence="17 32" id="KW-0560">Oxidoreductase</keyword>
<dbReference type="CDD" id="cd04243">
    <property type="entry name" value="AAK_AK-HSDH-like"/>
    <property type="match status" value="1"/>
</dbReference>
<dbReference type="RefSeq" id="WP_066248445.1">
    <property type="nucleotide sequence ID" value="NZ_VSKL01000001.1"/>
</dbReference>
<dbReference type="InterPro" id="IPR005106">
    <property type="entry name" value="Asp/hSer_DH_NAD-bd"/>
</dbReference>
<dbReference type="InterPro" id="IPR036291">
    <property type="entry name" value="NAD(P)-bd_dom_sf"/>
</dbReference>
<keyword evidence="16" id="KW-0521">NADP</keyword>
<sequence length="1132" mass="125784">MSKLEHIQIPNFKLETGKAITLKLSYQLFGKPLGTAPIVLVNHALTGNSNVSGVNGWWKDLIGTAKVIDTQVYTVLAFNIPGNGYDDFIIKDYKGFVAKDIAALFLEGLKALQIHKLFAIIGGSLGGGIAWEMLVLKPDLATHFIPVATDWKATDWLIANCQIQEQFLVNSSNPVHDARMHAMLCYRTPASFKERFQRTKNTDLQIFSVESWLLHHGKKLQERYQLASYKLMNQLLKTIDVTKGGEYSLKILDRIQANIHIIGVNSDLFFTAEENRETQKYLALTHPNVTYNEIHSIHGHDAFLIEFEQLEKIISGIFKPETKRNRMKVLKFGGKSLANGNGLETVLSIIEAKVKNKQKIAVVVSARGNATNELEVILEKAATKQVYKPELEAFKTYQMEPLKSVDFSEEFSKIDTLLEGVSLLEDYSEKIKDEVLSHGELLATKIVTQLLRERYIKAHATDARTLIKTDENFGDAQPILAVSEQNVKAHFEKYNNDTVHIVSGFIASNLKNQTTTLGRNGSNYTASLLANYLDAEELESYTHVNGIYTANPELVADAKTISQLSYEEANELATFGATILHAKTIVPLIEKNINLRILNTFNSKDQGTLITSKTTVDGIKSLSVLDHVSLINFEGRGLLGKVGVDARIFKTLSTHHISVSIIAQGSSERGIGFIVAANRAKDAVAALEHEFEHEFHTNDVHKISIIDDVSVISIIGLDLSKFHEPYNSLIKNQIVPLLFNNTISGKNVSLVVKKNQLHKALNVIHGQVFGVAKKINIAIFGKGLVGSTLIDQILENTASILKRRNIQLKIFAIANSKHVLLDASGIGENWKRNLETNSIASCSAQTIIDYAKKHHLENLIAVDNTANPDFIDHYMPLVEAGFDLVSSNKIANTVSHNFYKTLRTKLAENKKEYLYETNVGAGLPLIDTIKLLHESGENITRIRGVFSGSLSYLFNTFSSESRPFSEILQEAIDRGYTEPDPREDLCGNDVARKLLILARELDLENEFEDIQIENLIPEEFRGIPASQFLENLDALNTSFQNKKEAQKPDHVLRYIGDLSGDLFQSKGQLDVQLVSVPKNSSLGALKGSDAIFEIFTESYGERPLVIQGAGAGKEVTARGVFGDILRLAKNSN</sequence>
<evidence type="ECO:0000256" key="22">
    <source>
        <dbReference type="ARBA" id="ARBA00023268"/>
    </source>
</evidence>
<dbReference type="GO" id="GO:0004072">
    <property type="term" value="F:aspartate kinase activity"/>
    <property type="evidence" value="ECO:0007669"/>
    <property type="project" value="UniProtKB-EC"/>
</dbReference>
<dbReference type="EC" id="2.7.2.4" evidence="32"/>
<dbReference type="NCBIfam" id="TIGR00657">
    <property type="entry name" value="asp_kinases"/>
    <property type="match status" value="1"/>
</dbReference>
<comment type="cofactor">
    <cofactor evidence="1">
        <name>a metal cation</name>
        <dbReference type="ChEBI" id="CHEBI:25213"/>
    </cofactor>
</comment>
<dbReference type="NCBIfam" id="NF006959">
    <property type="entry name" value="PRK09436.1"/>
    <property type="match status" value="1"/>
</dbReference>
<comment type="pathway">
    <text evidence="2">Amino-acid biosynthesis; L-lysine biosynthesis via DAP pathway; (S)-tetrahydrodipicolinate from L-aspartate: step 1/4.</text>
</comment>
<comment type="catalytic activity">
    <reaction evidence="25">
        <text>L-homoserine + NADP(+) = L-aspartate 4-semialdehyde + NADPH + H(+)</text>
        <dbReference type="Rhea" id="RHEA:15761"/>
        <dbReference type="ChEBI" id="CHEBI:15378"/>
        <dbReference type="ChEBI" id="CHEBI:57476"/>
        <dbReference type="ChEBI" id="CHEBI:57783"/>
        <dbReference type="ChEBI" id="CHEBI:58349"/>
        <dbReference type="ChEBI" id="CHEBI:537519"/>
        <dbReference type="EC" id="1.1.1.3"/>
    </reaction>
    <physiologicalReaction direction="right-to-left" evidence="25">
        <dbReference type="Rhea" id="RHEA:15763"/>
    </physiologicalReaction>
</comment>
<evidence type="ECO:0000256" key="3">
    <source>
        <dbReference type="ARBA" id="ARBA00004986"/>
    </source>
</evidence>
<dbReference type="GO" id="GO:0005524">
    <property type="term" value="F:ATP binding"/>
    <property type="evidence" value="ECO:0007669"/>
    <property type="project" value="UniProtKB-KW"/>
</dbReference>
<dbReference type="Gene3D" id="3.30.2130.10">
    <property type="entry name" value="VC0802-like"/>
    <property type="match status" value="1"/>
</dbReference>
<dbReference type="GO" id="GO:0009089">
    <property type="term" value="P:lysine biosynthetic process via diaminopimelate"/>
    <property type="evidence" value="ECO:0007669"/>
    <property type="project" value="UniProtKB-UniPathway"/>
</dbReference>
<keyword evidence="12" id="KW-0479">Metal-binding</keyword>
<proteinExistence type="inferred from homology"/>
<comment type="similarity">
    <text evidence="7">In the C-terminal section; belongs to the homoserine dehydrogenase family.</text>
</comment>
<dbReference type="Pfam" id="PF22468">
    <property type="entry name" value="ACT_9"/>
    <property type="match status" value="1"/>
</dbReference>
<dbReference type="Gene3D" id="3.30.360.10">
    <property type="entry name" value="Dihydrodipicolinate Reductase, domain 2"/>
    <property type="match status" value="1"/>
</dbReference>
<evidence type="ECO:0000256" key="1">
    <source>
        <dbReference type="ARBA" id="ARBA00001920"/>
    </source>
</evidence>
<dbReference type="SUPFAM" id="SSF55021">
    <property type="entry name" value="ACT-like"/>
    <property type="match status" value="1"/>
</dbReference>
<reference evidence="32 33" key="1">
    <citation type="submission" date="2019-08" db="EMBL/GenBank/DDBJ databases">
        <title>Genomes of Antarctic Bizionia species.</title>
        <authorList>
            <person name="Bowman J.P."/>
        </authorList>
    </citation>
    <scope>NUCLEOTIDE SEQUENCE [LARGE SCALE GENOMIC DNA]</scope>
    <source>
        <strain evidence="32 33">APA-1</strain>
    </source>
</reference>
<dbReference type="Pfam" id="PF00696">
    <property type="entry name" value="AA_kinase"/>
    <property type="match status" value="1"/>
</dbReference>
<dbReference type="InterPro" id="IPR001342">
    <property type="entry name" value="HDH_cat"/>
</dbReference>
<dbReference type="EMBL" id="VSKL01000001">
    <property type="protein sequence ID" value="TYB75591.1"/>
    <property type="molecule type" value="Genomic_DNA"/>
</dbReference>
<gene>
    <name evidence="32" type="primary">thrA</name>
    <name evidence="32" type="ORF">ES675_05580</name>
</gene>
<comment type="pathway">
    <text evidence="5">Amino-acid biosynthesis; L-methionine biosynthesis via de novo pathway; L-homoserine from L-aspartate: step 3/3.</text>
</comment>
<keyword evidence="19" id="KW-0915">Sodium</keyword>
<evidence type="ECO:0000259" key="28">
    <source>
        <dbReference type="Pfam" id="PF00696"/>
    </source>
</evidence>
<comment type="catalytic activity">
    <reaction evidence="26">
        <text>L-homoserine + NAD(+) = L-aspartate 4-semialdehyde + NADH + H(+)</text>
        <dbReference type="Rhea" id="RHEA:15757"/>
        <dbReference type="ChEBI" id="CHEBI:15378"/>
        <dbReference type="ChEBI" id="CHEBI:57476"/>
        <dbReference type="ChEBI" id="CHEBI:57540"/>
        <dbReference type="ChEBI" id="CHEBI:57945"/>
        <dbReference type="ChEBI" id="CHEBI:537519"/>
        <dbReference type="EC" id="1.1.1.3"/>
    </reaction>
    <physiologicalReaction direction="right-to-left" evidence="26">
        <dbReference type="Rhea" id="RHEA:15759"/>
    </physiologicalReaction>
</comment>
<evidence type="ECO:0000256" key="25">
    <source>
        <dbReference type="ARBA" id="ARBA00048841"/>
    </source>
</evidence>
<feature type="domain" description="Aspartate/glutamate/uridylate kinase" evidence="28">
    <location>
        <begin position="327"/>
        <end position="599"/>
    </location>
</feature>
<dbReference type="InterPro" id="IPR029058">
    <property type="entry name" value="AB_hydrolase_fold"/>
</dbReference>
<dbReference type="Pfam" id="PF03447">
    <property type="entry name" value="NAD_binding_3"/>
    <property type="match status" value="1"/>
</dbReference>
<evidence type="ECO:0000256" key="4">
    <source>
        <dbReference type="ARBA" id="ARBA00005056"/>
    </source>
</evidence>
<dbReference type="GO" id="GO:0009090">
    <property type="term" value="P:homoserine biosynthetic process"/>
    <property type="evidence" value="ECO:0007669"/>
    <property type="project" value="UniProtKB-ARBA"/>
</dbReference>
<dbReference type="Gene3D" id="3.40.50.1820">
    <property type="entry name" value="alpha/beta hydrolase"/>
    <property type="match status" value="1"/>
</dbReference>
<dbReference type="PANTHER" id="PTHR43070">
    <property type="match status" value="1"/>
</dbReference>
<dbReference type="SUPFAM" id="SSF53633">
    <property type="entry name" value="Carbamate kinase-like"/>
    <property type="match status" value="1"/>
</dbReference>
<evidence type="ECO:0000256" key="5">
    <source>
        <dbReference type="ARBA" id="ARBA00005062"/>
    </source>
</evidence>
<evidence type="ECO:0000259" key="31">
    <source>
        <dbReference type="Pfam" id="PF22468"/>
    </source>
</evidence>
<evidence type="ECO:0000256" key="15">
    <source>
        <dbReference type="ARBA" id="ARBA00022840"/>
    </source>
</evidence>
<dbReference type="UniPathway" id="UPA00034">
    <property type="reaction ID" value="UER00015"/>
</dbReference>
<evidence type="ECO:0000256" key="7">
    <source>
        <dbReference type="ARBA" id="ARBA00007952"/>
    </source>
</evidence>
<evidence type="ECO:0000256" key="9">
    <source>
        <dbReference type="ARBA" id="ARBA00022605"/>
    </source>
</evidence>
<dbReference type="InterPro" id="IPR036393">
    <property type="entry name" value="AceGlu_kinase-like_sf"/>
</dbReference>
<dbReference type="GO" id="GO:0046872">
    <property type="term" value="F:metal ion binding"/>
    <property type="evidence" value="ECO:0007669"/>
    <property type="project" value="UniProtKB-KW"/>
</dbReference>
<feature type="domain" description="Aspartokinase ACT" evidence="31">
    <location>
        <begin position="631"/>
        <end position="691"/>
    </location>
</feature>
<dbReference type="UniPathway" id="UPA00050">
    <property type="reaction ID" value="UER00063"/>
</dbReference>
<dbReference type="Gene3D" id="3.40.50.720">
    <property type="entry name" value="NAD(P)-binding Rossmann-like Domain"/>
    <property type="match status" value="1"/>
</dbReference>
<dbReference type="GO" id="GO:0009088">
    <property type="term" value="P:threonine biosynthetic process"/>
    <property type="evidence" value="ECO:0007669"/>
    <property type="project" value="UniProtKB-UniPathway"/>
</dbReference>
<dbReference type="InterPro" id="IPR045865">
    <property type="entry name" value="ACT-like_dom_sf"/>
</dbReference>
<dbReference type="PANTHER" id="PTHR43070:SF5">
    <property type="entry name" value="HOMOSERINE DEHYDROGENASE"/>
    <property type="match status" value="1"/>
</dbReference>
<dbReference type="InterPro" id="IPR042199">
    <property type="entry name" value="AsparK_Bifunc_asparK/hSer_DH"/>
</dbReference>
<evidence type="ECO:0000256" key="13">
    <source>
        <dbReference type="ARBA" id="ARBA00022741"/>
    </source>
</evidence>
<dbReference type="GO" id="GO:0009086">
    <property type="term" value="P:methionine biosynthetic process"/>
    <property type="evidence" value="ECO:0007669"/>
    <property type="project" value="UniProtKB-KW"/>
</dbReference>
<evidence type="ECO:0000256" key="12">
    <source>
        <dbReference type="ARBA" id="ARBA00022723"/>
    </source>
</evidence>
<dbReference type="InterPro" id="IPR001048">
    <property type="entry name" value="Asp/Glu/Uridylate_kinase"/>
</dbReference>
<dbReference type="SUPFAM" id="SSF51735">
    <property type="entry name" value="NAD(P)-binding Rossmann-fold domains"/>
    <property type="match status" value="1"/>
</dbReference>
<keyword evidence="14 32" id="KW-0418">Kinase</keyword>
<dbReference type="AlphaFoldDB" id="A0A5D0R400"/>
<keyword evidence="20" id="KW-0457">Lysine biosynthesis</keyword>
<keyword evidence="9" id="KW-0028">Amino-acid biosynthesis</keyword>
<evidence type="ECO:0000313" key="32">
    <source>
        <dbReference type="EMBL" id="TYB75591.1"/>
    </source>
</evidence>
<dbReference type="Gene3D" id="1.20.120.1320">
    <property type="entry name" value="Aspartokinase, catalytic domain"/>
    <property type="match status" value="1"/>
</dbReference>
<dbReference type="GO" id="GO:0004412">
    <property type="term" value="F:homoserine dehydrogenase activity"/>
    <property type="evidence" value="ECO:0007669"/>
    <property type="project" value="UniProtKB-EC"/>
</dbReference>
<evidence type="ECO:0000256" key="18">
    <source>
        <dbReference type="ARBA" id="ARBA00023027"/>
    </source>
</evidence>
<dbReference type="SUPFAM" id="SSF55347">
    <property type="entry name" value="Glyceraldehyde-3-phosphate dehydrogenase-like, C-terminal domain"/>
    <property type="match status" value="1"/>
</dbReference>
<evidence type="ECO:0000259" key="27">
    <source>
        <dbReference type="Pfam" id="PF00561"/>
    </source>
</evidence>
<dbReference type="InterPro" id="IPR054352">
    <property type="entry name" value="ACT_Aspartokinase"/>
</dbReference>
<evidence type="ECO:0000256" key="8">
    <source>
        <dbReference type="ARBA" id="ARBA00010046"/>
    </source>
</evidence>
<dbReference type="CDD" id="cd04921">
    <property type="entry name" value="ACT_AKi-HSDH-ThrA-like_1"/>
    <property type="match status" value="1"/>
</dbReference>
<dbReference type="Proteomes" id="UP000324358">
    <property type="component" value="Unassembled WGS sequence"/>
</dbReference>
<evidence type="ECO:0000259" key="29">
    <source>
        <dbReference type="Pfam" id="PF00742"/>
    </source>
</evidence>
<dbReference type="Gene3D" id="3.40.1160.10">
    <property type="entry name" value="Acetylglutamate kinase-like"/>
    <property type="match status" value="1"/>
</dbReference>
<comment type="pathway">
    <text evidence="4">Amino-acid biosynthesis; L-threonine biosynthesis; L-threonine from L-aspartate: step 3/5.</text>
</comment>
<feature type="domain" description="AB hydrolase-1" evidence="27">
    <location>
        <begin position="37"/>
        <end position="149"/>
    </location>
</feature>
<evidence type="ECO:0000256" key="17">
    <source>
        <dbReference type="ARBA" id="ARBA00023002"/>
    </source>
</evidence>
<keyword evidence="18" id="KW-0520">NAD</keyword>
<evidence type="ECO:0000256" key="14">
    <source>
        <dbReference type="ARBA" id="ARBA00022777"/>
    </source>
</evidence>
<dbReference type="EC" id="1.1.1.3" evidence="32"/>
<evidence type="ECO:0000256" key="19">
    <source>
        <dbReference type="ARBA" id="ARBA00023053"/>
    </source>
</evidence>
<evidence type="ECO:0000256" key="6">
    <source>
        <dbReference type="ARBA" id="ARBA00005139"/>
    </source>
</evidence>
<dbReference type="InterPro" id="IPR011147">
    <property type="entry name" value="Bifunc_Aspkin/hSer_DH"/>
</dbReference>
<evidence type="ECO:0000256" key="23">
    <source>
        <dbReference type="ARBA" id="ARBA00044938"/>
    </source>
</evidence>
<evidence type="ECO:0000256" key="20">
    <source>
        <dbReference type="ARBA" id="ARBA00023154"/>
    </source>
</evidence>
<dbReference type="PROSITE" id="PS01042">
    <property type="entry name" value="HOMOSER_DHGENASE"/>
    <property type="match status" value="1"/>
</dbReference>
<dbReference type="Pfam" id="PF00742">
    <property type="entry name" value="Homoserine_dh"/>
    <property type="match status" value="1"/>
</dbReference>
<dbReference type="UniPathway" id="UPA00051">
    <property type="reaction ID" value="UER00465"/>
</dbReference>
<evidence type="ECO:0000259" key="30">
    <source>
        <dbReference type="Pfam" id="PF03447"/>
    </source>
</evidence>
<protein>
    <submittedName>
        <fullName evidence="32">Bifunctional aspartate kinase/homoserine dehydrogenase I</fullName>
        <ecNumber evidence="32">1.1.1.3</ecNumber>
        <ecNumber evidence="32">2.7.2.4</ecNumber>
    </submittedName>
</protein>
<dbReference type="SUPFAM" id="SSF53474">
    <property type="entry name" value="alpha/beta-Hydrolases"/>
    <property type="match status" value="1"/>
</dbReference>
<keyword evidence="22" id="KW-0511">Multifunctional enzyme</keyword>
<dbReference type="OrthoDB" id="9799110at2"/>
<evidence type="ECO:0000256" key="16">
    <source>
        <dbReference type="ARBA" id="ARBA00022857"/>
    </source>
</evidence>
<dbReference type="InterPro" id="IPR000073">
    <property type="entry name" value="AB_hydrolase_1"/>
</dbReference>
<comment type="function">
    <text evidence="23">Bifunctional aspartate kinase and homoserine dehydrogenase that catalyzes the first and the third steps toward the synthesis of lysine, methionine and threonine from aspartate.</text>
</comment>
<evidence type="ECO:0000256" key="21">
    <source>
        <dbReference type="ARBA" id="ARBA00023167"/>
    </source>
</evidence>
<dbReference type="FunFam" id="3.30.360.10:FF:000006">
    <property type="entry name" value="Bifunctional aspartokinase/homoserine dehydrogenase"/>
    <property type="match status" value="1"/>
</dbReference>
<dbReference type="Pfam" id="PF00561">
    <property type="entry name" value="Abhydrolase_1"/>
    <property type="match status" value="1"/>
</dbReference>